<dbReference type="RefSeq" id="WP_019387766.1">
    <property type="nucleotide sequence ID" value="NZ_ALIH01000007.1"/>
</dbReference>
<proteinExistence type="predicted"/>
<gene>
    <name evidence="2" type="ORF">SAMN05216261_2252</name>
</gene>
<sequence length="216" mass="24645">MKKILFSIFTFIFIFNLNAQTNLYENPEFDEIAKTHKIIAVVPFKTQVKLRPKQMKDMDDEKLHRLEKAEGEGIQTAMYSWFLKRKKRGKLKNLEVQDPKVTTALLKRKNINYDNITDYTPQELAKLLEVDAVISGEFETNKPMSEGASVALGLVLGFWGSTNSAIVNMSVHNAEDGVLLWNYNKKVRGSIGSSPEDLINILMRKASRRLAYTKSN</sequence>
<keyword evidence="1" id="KW-0732">Signal</keyword>
<dbReference type="eggNOG" id="ENOG502ZAEC">
    <property type="taxonomic scope" value="Bacteria"/>
</dbReference>
<dbReference type="STRING" id="1178825.SAMN05216261_2252"/>
<protein>
    <recommendedName>
        <fullName evidence="4">Secreted protein</fullName>
    </recommendedName>
</protein>
<evidence type="ECO:0000256" key="1">
    <source>
        <dbReference type="SAM" id="SignalP"/>
    </source>
</evidence>
<dbReference type="Gene3D" id="3.40.50.10610">
    <property type="entry name" value="ABC-type transport auxiliary lipoprotein component"/>
    <property type="match status" value="1"/>
</dbReference>
<feature type="chain" id="PRO_5009917320" description="Secreted protein" evidence="1">
    <location>
        <begin position="20"/>
        <end position="216"/>
    </location>
</feature>
<keyword evidence="3" id="KW-1185">Reference proteome</keyword>
<evidence type="ECO:0008006" key="4">
    <source>
        <dbReference type="Google" id="ProtNLM"/>
    </source>
</evidence>
<name>A0A1M6F850_9FLAO</name>
<accession>A0A1M6F850</accession>
<evidence type="ECO:0000313" key="3">
    <source>
        <dbReference type="Proteomes" id="UP000184396"/>
    </source>
</evidence>
<reference evidence="2 3" key="1">
    <citation type="submission" date="2016-11" db="EMBL/GenBank/DDBJ databases">
        <authorList>
            <person name="Jaros S."/>
            <person name="Januszkiewicz K."/>
            <person name="Wedrychowicz H."/>
        </authorList>
    </citation>
    <scope>NUCLEOTIDE SEQUENCE [LARGE SCALE GENOMIC DNA]</scope>
    <source>
        <strain evidence="2 3">CGMCC 1.12213</strain>
    </source>
</reference>
<organism evidence="2 3">
    <name type="scientific">Algibacter luteus</name>
    <dbReference type="NCBI Taxonomy" id="1178825"/>
    <lineage>
        <taxon>Bacteria</taxon>
        <taxon>Pseudomonadati</taxon>
        <taxon>Bacteroidota</taxon>
        <taxon>Flavobacteriia</taxon>
        <taxon>Flavobacteriales</taxon>
        <taxon>Flavobacteriaceae</taxon>
        <taxon>Algibacter</taxon>
    </lineage>
</organism>
<feature type="signal peptide" evidence="1">
    <location>
        <begin position="1"/>
        <end position="19"/>
    </location>
</feature>
<dbReference type="EMBL" id="FQYK01000005">
    <property type="protein sequence ID" value="SHI93924.1"/>
    <property type="molecule type" value="Genomic_DNA"/>
</dbReference>
<evidence type="ECO:0000313" key="2">
    <source>
        <dbReference type="EMBL" id="SHI93924.1"/>
    </source>
</evidence>
<dbReference type="AlphaFoldDB" id="A0A1M6F850"/>
<dbReference type="Proteomes" id="UP000184396">
    <property type="component" value="Unassembled WGS sequence"/>
</dbReference>
<dbReference type="OrthoDB" id="669636at2"/>